<dbReference type="Proteomes" id="UP000622552">
    <property type="component" value="Unassembled WGS sequence"/>
</dbReference>
<evidence type="ECO:0000313" key="4">
    <source>
        <dbReference type="EMBL" id="MBG6141168.1"/>
    </source>
</evidence>
<dbReference type="EMBL" id="JADOUF010000001">
    <property type="protein sequence ID" value="MBG6141168.1"/>
    <property type="molecule type" value="Genomic_DNA"/>
</dbReference>
<dbReference type="AlphaFoldDB" id="A0A8J7GIA3"/>
<comment type="caution">
    <text evidence="4">The sequence shown here is derived from an EMBL/GenBank/DDBJ whole genome shotgun (WGS) entry which is preliminary data.</text>
</comment>
<feature type="domain" description="Transglutaminase-like" evidence="3">
    <location>
        <begin position="481"/>
        <end position="553"/>
    </location>
</feature>
<dbReference type="InterPro" id="IPR038765">
    <property type="entry name" value="Papain-like_cys_pep_sf"/>
</dbReference>
<name>A0A8J7GIA3_9ACTN</name>
<feature type="transmembrane region" description="Helical" evidence="2">
    <location>
        <begin position="167"/>
        <end position="186"/>
    </location>
</feature>
<dbReference type="InterPro" id="IPR002931">
    <property type="entry name" value="Transglutaminase-like"/>
</dbReference>
<dbReference type="Pfam" id="PF11992">
    <property type="entry name" value="TgpA_N"/>
    <property type="match status" value="1"/>
</dbReference>
<reference evidence="4" key="1">
    <citation type="submission" date="2020-11" db="EMBL/GenBank/DDBJ databases">
        <title>Sequencing the genomes of 1000 actinobacteria strains.</title>
        <authorList>
            <person name="Klenk H.-P."/>
        </authorList>
    </citation>
    <scope>NUCLEOTIDE SEQUENCE</scope>
    <source>
        <strain evidence="4">DSM 45356</strain>
    </source>
</reference>
<dbReference type="SUPFAM" id="SSF54001">
    <property type="entry name" value="Cysteine proteinases"/>
    <property type="match status" value="1"/>
</dbReference>
<evidence type="ECO:0000313" key="5">
    <source>
        <dbReference type="Proteomes" id="UP000622552"/>
    </source>
</evidence>
<dbReference type="GO" id="GO:0008233">
    <property type="term" value="F:peptidase activity"/>
    <property type="evidence" value="ECO:0007669"/>
    <property type="project" value="UniProtKB-KW"/>
</dbReference>
<feature type="region of interest" description="Disordered" evidence="1">
    <location>
        <begin position="567"/>
        <end position="611"/>
    </location>
</feature>
<dbReference type="RefSeq" id="WP_197007627.1">
    <property type="nucleotide sequence ID" value="NZ_BONS01000030.1"/>
</dbReference>
<dbReference type="PANTHER" id="PTHR42736">
    <property type="entry name" value="PROTEIN-GLUTAMINE GAMMA-GLUTAMYLTRANSFERASE"/>
    <property type="match status" value="1"/>
</dbReference>
<keyword evidence="4" id="KW-0645">Protease</keyword>
<feature type="transmembrane region" description="Helical" evidence="2">
    <location>
        <begin position="31"/>
        <end position="50"/>
    </location>
</feature>
<dbReference type="SMART" id="SM00460">
    <property type="entry name" value="TGc"/>
    <property type="match status" value="1"/>
</dbReference>
<accession>A0A8J7GIA3</accession>
<keyword evidence="2" id="KW-0812">Transmembrane</keyword>
<dbReference type="InterPro" id="IPR021878">
    <property type="entry name" value="TgpA_N"/>
</dbReference>
<dbReference type="Gene3D" id="3.10.620.30">
    <property type="match status" value="1"/>
</dbReference>
<proteinExistence type="predicted"/>
<keyword evidence="2" id="KW-1133">Transmembrane helix</keyword>
<dbReference type="InterPro" id="IPR052901">
    <property type="entry name" value="Bact_TGase-like"/>
</dbReference>
<sequence>MTQRRHVAIIAGIASLLAIAPLTSIFESWGWLLTLATMLVVLIVGAAVTARALRAPSWAQPLITMGVLLLFLTSRFGEGALLGVLPTPAVFVHFNDLLNTAGDDIQQVAVPAPSRVALQFLTLLGVGMVTLLIDMLAVTLRRPALAGLPMLAIYSVPVAVIDTGVPVWPFVLGATGYLWLLVADNTDRVRRWGRRFSGDGKDIDAWEPSPMGAAGRRLGIASLAIAVALPLLVPSLGSGIMNTFGVTGDGTGPGNGSGNGSGSMVNPITQLQGFLMRNGTIEMARMTTDNPSPGYLKLAVADDVTESGFRPSNPHTPKALGSLPDPSQGMSADVKRQQHTASIEVHNLDTPYLLLYPRASTVDTRKVKGTWQYDPITGVAFSGKGSNARGAKYTQSYIDYGFTAEVLRRAPNVSPDDPAAQMFTKVPQNAYVASEVIRATQGASNQYDKVLGILNTFSDTNGFSYTLSTKPGTSGSLIEDFLKNKKGYCEQYASAMAWMVRQAGIPSRVVTGFTQGTQVPGSPKTWVVTNYNLHAWVEVYFTGFGWVPFDPTPSALVAGSVALPWAPDPSRPNPTPTNAGPSSGPVDDGDPTAPKGDTGIKDKDSGAAAGATPVKPAQWPYFLVGALVLLALLLTPATARILTRRRRLAWTSSADPDVVRRNTHQAWTEFGDLLTDYGLDSDAIETPRGLMTRLTGRVVGERAFAGLLTGGAAEGARLLATAEERARYAREPLAGEGIRAALGAVRAGLRDDSGRWVRISAVLMPPSTVERWRRATGNAGFVTVEWLARLHHHLTPRKLFRTR</sequence>
<keyword evidence="4" id="KW-0378">Hydrolase</keyword>
<gene>
    <name evidence="4" type="ORF">IW245_007362</name>
</gene>
<dbReference type="GO" id="GO:0006508">
    <property type="term" value="P:proteolysis"/>
    <property type="evidence" value="ECO:0007669"/>
    <property type="project" value="UniProtKB-KW"/>
</dbReference>
<feature type="transmembrane region" description="Helical" evidence="2">
    <location>
        <begin position="619"/>
        <end position="642"/>
    </location>
</feature>
<feature type="transmembrane region" description="Helical" evidence="2">
    <location>
        <begin position="7"/>
        <end position="25"/>
    </location>
</feature>
<keyword evidence="2" id="KW-0472">Membrane</keyword>
<evidence type="ECO:0000256" key="1">
    <source>
        <dbReference type="SAM" id="MobiDB-lite"/>
    </source>
</evidence>
<feature type="transmembrane region" description="Helical" evidence="2">
    <location>
        <begin position="144"/>
        <end position="161"/>
    </location>
</feature>
<feature type="transmembrane region" description="Helical" evidence="2">
    <location>
        <begin position="218"/>
        <end position="237"/>
    </location>
</feature>
<feature type="transmembrane region" description="Helical" evidence="2">
    <location>
        <begin position="62"/>
        <end position="85"/>
    </location>
</feature>
<feature type="transmembrane region" description="Helical" evidence="2">
    <location>
        <begin position="116"/>
        <end position="137"/>
    </location>
</feature>
<organism evidence="4 5">
    <name type="scientific">Longispora fulva</name>
    <dbReference type="NCBI Taxonomy" id="619741"/>
    <lineage>
        <taxon>Bacteria</taxon>
        <taxon>Bacillati</taxon>
        <taxon>Actinomycetota</taxon>
        <taxon>Actinomycetes</taxon>
        <taxon>Micromonosporales</taxon>
        <taxon>Micromonosporaceae</taxon>
        <taxon>Longispora</taxon>
    </lineage>
</organism>
<evidence type="ECO:0000256" key="2">
    <source>
        <dbReference type="SAM" id="Phobius"/>
    </source>
</evidence>
<dbReference type="Pfam" id="PF01841">
    <property type="entry name" value="Transglut_core"/>
    <property type="match status" value="1"/>
</dbReference>
<keyword evidence="5" id="KW-1185">Reference proteome</keyword>
<evidence type="ECO:0000259" key="3">
    <source>
        <dbReference type="SMART" id="SM00460"/>
    </source>
</evidence>
<feature type="region of interest" description="Disordered" evidence="1">
    <location>
        <begin position="306"/>
        <end position="338"/>
    </location>
</feature>
<protein>
    <submittedName>
        <fullName evidence="4">Transglutaminase-like putative cysteine protease</fullName>
    </submittedName>
</protein>
<dbReference type="PANTHER" id="PTHR42736:SF1">
    <property type="entry name" value="PROTEIN-GLUTAMINE GAMMA-GLUTAMYLTRANSFERASE"/>
    <property type="match status" value="1"/>
</dbReference>